<comment type="caution">
    <text evidence="2">The sequence shown here is derived from an EMBL/GenBank/DDBJ whole genome shotgun (WGS) entry which is preliminary data.</text>
</comment>
<evidence type="ECO:0000313" key="3">
    <source>
        <dbReference type="Proteomes" id="UP000178349"/>
    </source>
</evidence>
<organism evidence="2 3">
    <name type="scientific">Candidatus Magasanikbacteria bacterium RIFOXYC12_FULL_33_11</name>
    <dbReference type="NCBI Taxonomy" id="1798701"/>
    <lineage>
        <taxon>Bacteria</taxon>
        <taxon>Candidatus Magasanikiibacteriota</taxon>
    </lineage>
</organism>
<reference evidence="2 3" key="1">
    <citation type="journal article" date="2016" name="Nat. Commun.">
        <title>Thousands of microbial genomes shed light on interconnected biogeochemical processes in an aquifer system.</title>
        <authorList>
            <person name="Anantharaman K."/>
            <person name="Brown C.T."/>
            <person name="Hug L.A."/>
            <person name="Sharon I."/>
            <person name="Castelle C.J."/>
            <person name="Probst A.J."/>
            <person name="Thomas B.C."/>
            <person name="Singh A."/>
            <person name="Wilkins M.J."/>
            <person name="Karaoz U."/>
            <person name="Brodie E.L."/>
            <person name="Williams K.H."/>
            <person name="Hubbard S.S."/>
            <person name="Banfield J.F."/>
        </authorList>
    </citation>
    <scope>NUCLEOTIDE SEQUENCE [LARGE SCALE GENOMIC DNA]</scope>
</reference>
<dbReference type="EMBL" id="MFQW01000040">
    <property type="protein sequence ID" value="OGH85625.1"/>
    <property type="molecule type" value="Genomic_DNA"/>
</dbReference>
<dbReference type="AlphaFoldDB" id="A0A1F6NP47"/>
<evidence type="ECO:0000256" key="1">
    <source>
        <dbReference type="SAM" id="MobiDB-lite"/>
    </source>
</evidence>
<evidence type="ECO:0000313" key="2">
    <source>
        <dbReference type="EMBL" id="OGH85625.1"/>
    </source>
</evidence>
<protein>
    <submittedName>
        <fullName evidence="2">Uncharacterized protein</fullName>
    </submittedName>
</protein>
<dbReference type="Proteomes" id="UP000178349">
    <property type="component" value="Unassembled WGS sequence"/>
</dbReference>
<proteinExistence type="predicted"/>
<feature type="region of interest" description="Disordered" evidence="1">
    <location>
        <begin position="34"/>
        <end position="64"/>
    </location>
</feature>
<name>A0A1F6NP47_9BACT</name>
<accession>A0A1F6NP47</accession>
<gene>
    <name evidence="2" type="ORF">A2493_02055</name>
</gene>
<sequence length="64" mass="7072">MLSKVLKNLKKIEHKKSSDLTVSLGVIKKPVPQRNGFQAKANSQAGALRQRSIGNRMSKPSRSK</sequence>